<accession>A0A1H9SAR0</accession>
<keyword evidence="2" id="KW-1185">Reference proteome</keyword>
<sequence length="74" mass="8084">MAENKNKRNDGREILCIGISSPIDIVLFDIPLQIEIPLVRLSSSDTLSDDEWKQLSNELTGLLDALGNQGSTDG</sequence>
<gene>
    <name evidence="1" type="ORF">SAMN05518684_104120</name>
</gene>
<evidence type="ECO:0000313" key="1">
    <source>
        <dbReference type="EMBL" id="SER82008.1"/>
    </source>
</evidence>
<proteinExistence type="predicted"/>
<protein>
    <submittedName>
        <fullName evidence="1">Uncharacterized protein</fullName>
    </submittedName>
</protein>
<reference evidence="2" key="1">
    <citation type="submission" date="2016-10" db="EMBL/GenBank/DDBJ databases">
        <authorList>
            <person name="Varghese N."/>
            <person name="Submissions S."/>
        </authorList>
    </citation>
    <scope>NUCLEOTIDE SEQUENCE [LARGE SCALE GENOMIC DNA]</scope>
    <source>
        <strain evidence="2">S9</strain>
    </source>
</reference>
<dbReference type="Proteomes" id="UP000198571">
    <property type="component" value="Unassembled WGS sequence"/>
</dbReference>
<name>A0A1H9SAR0_9BACI</name>
<dbReference type="RefSeq" id="WP_093048843.1">
    <property type="nucleotide sequence ID" value="NZ_FOGT01000004.1"/>
</dbReference>
<evidence type="ECO:0000313" key="2">
    <source>
        <dbReference type="Proteomes" id="UP000198571"/>
    </source>
</evidence>
<dbReference type="AlphaFoldDB" id="A0A1H9SAR0"/>
<organism evidence="1 2">
    <name type="scientific">Salipaludibacillus aurantiacus</name>
    <dbReference type="NCBI Taxonomy" id="1601833"/>
    <lineage>
        <taxon>Bacteria</taxon>
        <taxon>Bacillati</taxon>
        <taxon>Bacillota</taxon>
        <taxon>Bacilli</taxon>
        <taxon>Bacillales</taxon>
        <taxon>Bacillaceae</taxon>
    </lineage>
</organism>
<dbReference type="EMBL" id="FOGT01000004">
    <property type="protein sequence ID" value="SER82008.1"/>
    <property type="molecule type" value="Genomic_DNA"/>
</dbReference>